<dbReference type="STRING" id="1802158.A2827_03185"/>
<keyword evidence="1" id="KW-0175">Coiled coil</keyword>
<dbReference type="AlphaFoldDB" id="A0A1G2H820"/>
<keyword evidence="3" id="KW-0812">Transmembrane</keyword>
<feature type="coiled-coil region" evidence="1">
    <location>
        <begin position="93"/>
        <end position="190"/>
    </location>
</feature>
<evidence type="ECO:0000256" key="2">
    <source>
        <dbReference type="SAM" id="MobiDB-lite"/>
    </source>
</evidence>
<evidence type="ECO:0000313" key="5">
    <source>
        <dbReference type="EMBL" id="OGZ58633.1"/>
    </source>
</evidence>
<dbReference type="EMBL" id="MHOD01000002">
    <property type="protein sequence ID" value="OGZ58633.1"/>
    <property type="molecule type" value="Genomic_DNA"/>
</dbReference>
<organism evidence="5 6">
    <name type="scientific">Candidatus Spechtbacteria bacterium RIFCSPHIGHO2_01_FULL_43_30</name>
    <dbReference type="NCBI Taxonomy" id="1802158"/>
    <lineage>
        <taxon>Bacteria</taxon>
        <taxon>Candidatus Spechtiibacteriota</taxon>
    </lineage>
</organism>
<gene>
    <name evidence="5" type="ORF">A2827_03185</name>
</gene>
<dbReference type="Proteomes" id="UP000177932">
    <property type="component" value="Unassembled WGS sequence"/>
</dbReference>
<accession>A0A1G2H820</accession>
<feature type="domain" description="DUF5667" evidence="4">
    <location>
        <begin position="67"/>
        <end position="155"/>
    </location>
</feature>
<protein>
    <recommendedName>
        <fullName evidence="4">DUF5667 domain-containing protein</fullName>
    </recommendedName>
</protein>
<sequence length="843" mass="96672">MQITQKISASPALIIFSVAIALLLSSGFLFANAQENETVSEEEAEAEELSEQDENITPQDLGVDDPSILPGSPLYFFKGIGRSFQSFTTFDSVKKAELKLKFANEKLIEAKKIAEDNPDSEKLEKALERYGREVERLEERIQKLEGKNKERVEKLIEKAADNQIKHHRILGKLMEENADISAEIEQRKAEAMKHFAESMSKVVDPEILEEKFIKAISEKDGSFLRQFKNIEVLEEVKDNVPDKARGAIQNAIEQSSKIFGEEFADANDHQRKIFHRYIEKIGGNEIRHLEAFDSIDAFADMPADMLEEMEKAREKTRERVEERMKSIDDDERKKIFLSHLESGQIENARILKELENNLSPETAGTITELRYKMEQKMRERFEEAESEDDIESLLKEVETFSDVDTLQTLGEMDELMPDDKKHLWDRMKQRVLEDMQRKTDKAKATGNLEDEMRKMATFDPEALEIFRKFENEFSGRFDLFENIKSQQAQKIEDRFLAFSQSYSEHPEDEKLVKRAEEFKTRIEENKEARNNVEQFAPEIQRHFDEFESQKEISGISRQRVMETIERAALLIKILEEKISSLDDEGSTAAESATRMLVIASEHLRGAKEYMDQERLGAAFGKATSAEHTAGNGIRHLEMAQFEKSRREYFMGKEGMDRENHPDMRGSETPKFDLERVRLPESIDAPEKMRVIDDENREKICAEVITPARNKNTKECKVFPNSCLPEGWVPDRTCSAKTQCPAIDLELFKRECAEKGGTVTRVTSQSCGDVPYCKVATEQHDASKIDGEDDTDVRSDLTGIKTESDGDSTEKSRFIELCKAKSGVIFSERPLMCRLPGGQITEFQ</sequence>
<name>A0A1G2H820_9BACT</name>
<feature type="compositionally biased region" description="Acidic residues" evidence="2">
    <location>
        <begin position="39"/>
        <end position="54"/>
    </location>
</feature>
<feature type="region of interest" description="Disordered" evidence="2">
    <location>
        <begin position="39"/>
        <end position="63"/>
    </location>
</feature>
<keyword evidence="3" id="KW-0472">Membrane</keyword>
<feature type="transmembrane region" description="Helical" evidence="3">
    <location>
        <begin position="12"/>
        <end position="31"/>
    </location>
</feature>
<feature type="coiled-coil region" evidence="1">
    <location>
        <begin position="557"/>
        <end position="584"/>
    </location>
</feature>
<evidence type="ECO:0000256" key="1">
    <source>
        <dbReference type="SAM" id="Coils"/>
    </source>
</evidence>
<comment type="caution">
    <text evidence="5">The sequence shown here is derived from an EMBL/GenBank/DDBJ whole genome shotgun (WGS) entry which is preliminary data.</text>
</comment>
<evidence type="ECO:0000259" key="4">
    <source>
        <dbReference type="Pfam" id="PF18915"/>
    </source>
</evidence>
<evidence type="ECO:0000313" key="6">
    <source>
        <dbReference type="Proteomes" id="UP000177932"/>
    </source>
</evidence>
<feature type="region of interest" description="Disordered" evidence="2">
    <location>
        <begin position="782"/>
        <end position="808"/>
    </location>
</feature>
<proteinExistence type="predicted"/>
<evidence type="ECO:0000256" key="3">
    <source>
        <dbReference type="SAM" id="Phobius"/>
    </source>
</evidence>
<keyword evidence="3" id="KW-1133">Transmembrane helix</keyword>
<dbReference type="Pfam" id="PF18915">
    <property type="entry name" value="DUF5667"/>
    <property type="match status" value="1"/>
</dbReference>
<dbReference type="InterPro" id="IPR043725">
    <property type="entry name" value="DUF5667"/>
</dbReference>
<reference evidence="5 6" key="1">
    <citation type="journal article" date="2016" name="Nat. Commun.">
        <title>Thousands of microbial genomes shed light on interconnected biogeochemical processes in an aquifer system.</title>
        <authorList>
            <person name="Anantharaman K."/>
            <person name="Brown C.T."/>
            <person name="Hug L.A."/>
            <person name="Sharon I."/>
            <person name="Castelle C.J."/>
            <person name="Probst A.J."/>
            <person name="Thomas B.C."/>
            <person name="Singh A."/>
            <person name="Wilkins M.J."/>
            <person name="Karaoz U."/>
            <person name="Brodie E.L."/>
            <person name="Williams K.H."/>
            <person name="Hubbard S.S."/>
            <person name="Banfield J.F."/>
        </authorList>
    </citation>
    <scope>NUCLEOTIDE SEQUENCE [LARGE SCALE GENOMIC DNA]</scope>
</reference>